<feature type="transmembrane region" description="Helical" evidence="1">
    <location>
        <begin position="34"/>
        <end position="55"/>
    </location>
</feature>
<proteinExistence type="predicted"/>
<dbReference type="Gene3D" id="3.30.1150.10">
    <property type="match status" value="1"/>
</dbReference>
<evidence type="ECO:0000313" key="3">
    <source>
        <dbReference type="EMBL" id="QEE49143.1"/>
    </source>
</evidence>
<feature type="transmembrane region" description="Helical" evidence="1">
    <location>
        <begin position="6"/>
        <end position="22"/>
    </location>
</feature>
<dbReference type="Pfam" id="PF05569">
    <property type="entry name" value="Peptidase_M56"/>
    <property type="match status" value="1"/>
</dbReference>
<feature type="transmembrane region" description="Helical" evidence="1">
    <location>
        <begin position="274"/>
        <end position="292"/>
    </location>
</feature>
<keyword evidence="4" id="KW-1185">Reference proteome</keyword>
<organism evidence="3 4">
    <name type="scientific">Flavobacterium alkalisoli</name>
    <dbReference type="NCBI Taxonomy" id="2602769"/>
    <lineage>
        <taxon>Bacteria</taxon>
        <taxon>Pseudomonadati</taxon>
        <taxon>Bacteroidota</taxon>
        <taxon>Flavobacteriia</taxon>
        <taxon>Flavobacteriales</taxon>
        <taxon>Flavobacteriaceae</taxon>
        <taxon>Flavobacterium</taxon>
    </lineage>
</organism>
<keyword evidence="1" id="KW-0812">Transmembrane</keyword>
<dbReference type="KEGG" id="fak:FUA48_05970"/>
<reference evidence="3 4" key="1">
    <citation type="submission" date="2019-08" db="EMBL/GenBank/DDBJ databases">
        <title>Flavobacterium alkalisoli sp. nov., isolated from rhizosphere soil of Suaeda salsa.</title>
        <authorList>
            <person name="Sun J.-Q."/>
            <person name="Xu L."/>
        </authorList>
    </citation>
    <scope>NUCLEOTIDE SEQUENCE [LARGE SCALE GENOMIC DNA]</scope>
    <source>
        <strain evidence="3 4">XS-5</strain>
    </source>
</reference>
<keyword evidence="1" id="KW-0472">Membrane</keyword>
<dbReference type="InterPro" id="IPR008756">
    <property type="entry name" value="Peptidase_M56"/>
</dbReference>
<dbReference type="Proteomes" id="UP000321222">
    <property type="component" value="Chromosome"/>
</dbReference>
<name>A0A5B9FPB8_9FLAO</name>
<dbReference type="AlphaFoldDB" id="A0A5B9FPB8"/>
<dbReference type="RefSeq" id="WP_147582698.1">
    <property type="nucleotide sequence ID" value="NZ_CP042831.1"/>
</dbReference>
<feature type="transmembrane region" description="Helical" evidence="1">
    <location>
        <begin position="98"/>
        <end position="117"/>
    </location>
</feature>
<dbReference type="CDD" id="cd07341">
    <property type="entry name" value="M56_BlaR1_MecR1_like"/>
    <property type="match status" value="1"/>
</dbReference>
<accession>A0A5B9FPB8</accession>
<dbReference type="EMBL" id="CP042831">
    <property type="protein sequence ID" value="QEE49143.1"/>
    <property type="molecule type" value="Genomic_DNA"/>
</dbReference>
<dbReference type="PANTHER" id="PTHR34978:SF3">
    <property type="entry name" value="SLR0241 PROTEIN"/>
    <property type="match status" value="1"/>
</dbReference>
<dbReference type="OrthoDB" id="1522859at2"/>
<evidence type="ECO:0000313" key="4">
    <source>
        <dbReference type="Proteomes" id="UP000321222"/>
    </source>
</evidence>
<evidence type="ECO:0000256" key="1">
    <source>
        <dbReference type="SAM" id="Phobius"/>
    </source>
</evidence>
<feature type="domain" description="Peptidase M56" evidence="2">
    <location>
        <begin position="173"/>
        <end position="263"/>
    </location>
</feature>
<gene>
    <name evidence="3" type="ORF">FUA48_05970</name>
</gene>
<protein>
    <submittedName>
        <fullName evidence="3">M56 family metallopeptidase</fullName>
    </submittedName>
</protein>
<keyword evidence="1" id="KW-1133">Transmembrane helix</keyword>
<dbReference type="PANTHER" id="PTHR34978">
    <property type="entry name" value="POSSIBLE SENSOR-TRANSDUCER PROTEIN BLAR"/>
    <property type="match status" value="1"/>
</dbReference>
<evidence type="ECO:0000259" key="2">
    <source>
        <dbReference type="Pfam" id="PF05569"/>
    </source>
</evidence>
<sequence>MSEFLIKSVISMTVLLLVYKLFLEREKMHRFNRFYLLFSLFFSLSIPFINIPIYVEVEVAQAPAQVIQKVTDTFTVTPVAISPTEIITSEPKVDYLPYAIWGIYALVTLILTVRFALNIAQFYKRKRQNEKVPYNGATIILLEEDILPHTFLNNIFLNKKEYKSQSIEPELYNHELTHVKQRHTLDILFIELLKTVFWFNPLLYFYKKAIQLNHEFLADEKVVEINNVTYYQQLLLNKASLKTATISLASNLNFSITKKRFVMMTKTTPKIKTLTLKLASALTVAGIIYFLSTENVAYADTQKNETLTTTDSITPDNRRDEYFKGVRIIIQDSLRKVFINVPYEKLSLEQKRYYFPTVPKKKGEADGVSEEDYKFSLDQEDGHFYIDNTKTSREEFLKHKREEFASNGFKAHGGTVVDGKPKMTFMLFFYTYPYYNKHVKHINDHYPDKTCKITISEKPVDRDGYKIEKTGNEIGKSDKEVMDMRVEKMMSSANYNFEEENAKSAHSRVAEFPGGYEAFEQYIQKNIDLESVMKDKQILIGYTINTDGSISNVEVYGNWDNKEMITKIKKVFQASPKWIPQQKDGKPVKTSTSYSYLKK</sequence>
<dbReference type="InterPro" id="IPR052173">
    <property type="entry name" value="Beta-lactam_resp_regulator"/>
</dbReference>